<protein>
    <submittedName>
        <fullName evidence="1">Uncharacterized protein</fullName>
    </submittedName>
</protein>
<evidence type="ECO:0000313" key="1">
    <source>
        <dbReference type="EMBL" id="SYX89824.1"/>
    </source>
</evidence>
<gene>
    <name evidence="1" type="ORF">CCOS865_02085</name>
</gene>
<dbReference type="AlphaFoldDB" id="A0A383RT56"/>
<organism evidence="1 2">
    <name type="scientific">Pseudomonas reidholzensis</name>
    <dbReference type="NCBI Taxonomy" id="1785162"/>
    <lineage>
        <taxon>Bacteria</taxon>
        <taxon>Pseudomonadati</taxon>
        <taxon>Pseudomonadota</taxon>
        <taxon>Gammaproteobacteria</taxon>
        <taxon>Pseudomonadales</taxon>
        <taxon>Pseudomonadaceae</taxon>
        <taxon>Pseudomonas</taxon>
    </lineage>
</organism>
<proteinExistence type="predicted"/>
<dbReference type="Proteomes" id="UP000263595">
    <property type="component" value="Unassembled WGS sequence"/>
</dbReference>
<evidence type="ECO:0000313" key="2">
    <source>
        <dbReference type="Proteomes" id="UP000263595"/>
    </source>
</evidence>
<name>A0A383RT56_9PSED</name>
<dbReference type="OrthoDB" id="7030573at2"/>
<keyword evidence="2" id="KW-1185">Reference proteome</keyword>
<reference evidence="2" key="1">
    <citation type="submission" date="2018-08" db="EMBL/GenBank/DDBJ databases">
        <authorList>
            <person name="Blom J."/>
        </authorList>
    </citation>
    <scope>NUCLEOTIDE SEQUENCE [LARGE SCALE GENOMIC DNA]</scope>
    <source>
        <strain evidence="2">CCOS 865</strain>
    </source>
</reference>
<accession>A0A383RT56</accession>
<dbReference type="EMBL" id="UNOZ01000013">
    <property type="protein sequence ID" value="SYX89824.1"/>
    <property type="molecule type" value="Genomic_DNA"/>
</dbReference>
<sequence length="61" mass="6943">METFNRSAVALQKNLLTLRQQRDRSRAMGDDQRAEDLQRMIARIEAALATLQGAFEPPTLQ</sequence>